<gene>
    <name evidence="2" type="ORF">KIL84_005546</name>
</gene>
<reference evidence="2" key="1">
    <citation type="submission" date="2021-09" db="EMBL/GenBank/DDBJ databases">
        <title>The genome of Mauremys mutica provides insights into the evolution of semi-aquatic lifestyle.</title>
        <authorList>
            <person name="Gong S."/>
            <person name="Gao Y."/>
        </authorList>
    </citation>
    <scope>NUCLEOTIDE SEQUENCE</scope>
    <source>
        <strain evidence="2">MM-2020</strain>
        <tissue evidence="2">Muscle</tissue>
    </source>
</reference>
<keyword evidence="3" id="KW-1185">Reference proteome</keyword>
<protein>
    <submittedName>
        <fullName evidence="2">Uncharacterized protein</fullName>
    </submittedName>
</protein>
<evidence type="ECO:0000313" key="3">
    <source>
        <dbReference type="Proteomes" id="UP000827986"/>
    </source>
</evidence>
<feature type="region of interest" description="Disordered" evidence="1">
    <location>
        <begin position="1"/>
        <end position="32"/>
    </location>
</feature>
<sequence length="104" mass="10891">MAEGQCLTLPSTGQRPCLAVPPPGSLSPQQGETRMQIPARGVGGPVRYKPLVLGASVPPQTQNCLVLPAGEVPSLHEKENEISAAFPFPALLPQERASLGQRGN</sequence>
<organism evidence="2 3">
    <name type="scientific">Mauremys mutica</name>
    <name type="common">yellowpond turtle</name>
    <dbReference type="NCBI Taxonomy" id="74926"/>
    <lineage>
        <taxon>Eukaryota</taxon>
        <taxon>Metazoa</taxon>
        <taxon>Chordata</taxon>
        <taxon>Craniata</taxon>
        <taxon>Vertebrata</taxon>
        <taxon>Euteleostomi</taxon>
        <taxon>Archelosauria</taxon>
        <taxon>Testudinata</taxon>
        <taxon>Testudines</taxon>
        <taxon>Cryptodira</taxon>
        <taxon>Durocryptodira</taxon>
        <taxon>Testudinoidea</taxon>
        <taxon>Geoemydidae</taxon>
        <taxon>Geoemydinae</taxon>
        <taxon>Mauremys</taxon>
    </lineage>
</organism>
<comment type="caution">
    <text evidence="2">The sequence shown here is derived from an EMBL/GenBank/DDBJ whole genome shotgun (WGS) entry which is preliminary data.</text>
</comment>
<accession>A0A9D3WNG7</accession>
<dbReference type="AlphaFoldDB" id="A0A9D3WNG7"/>
<evidence type="ECO:0000256" key="1">
    <source>
        <dbReference type="SAM" id="MobiDB-lite"/>
    </source>
</evidence>
<name>A0A9D3WNG7_9SAUR</name>
<dbReference type="Proteomes" id="UP000827986">
    <property type="component" value="Unassembled WGS sequence"/>
</dbReference>
<proteinExistence type="predicted"/>
<evidence type="ECO:0000313" key="2">
    <source>
        <dbReference type="EMBL" id="KAH1164796.1"/>
    </source>
</evidence>
<dbReference type="EMBL" id="JAHDVG010000536">
    <property type="protein sequence ID" value="KAH1164796.1"/>
    <property type="molecule type" value="Genomic_DNA"/>
</dbReference>